<dbReference type="EMBL" id="FXTU01000002">
    <property type="protein sequence ID" value="SMP11535.1"/>
    <property type="molecule type" value="Genomic_DNA"/>
</dbReference>
<dbReference type="SUPFAM" id="SSF111171">
    <property type="entry name" value="Rbstp2229 protein"/>
    <property type="match status" value="1"/>
</dbReference>
<dbReference type="Proteomes" id="UP001157946">
    <property type="component" value="Unassembled WGS sequence"/>
</dbReference>
<accession>A0AA46AEA6</accession>
<dbReference type="Gene3D" id="3.30.310.120">
    <property type="entry name" value="Rbstp2229 like protein"/>
    <property type="match status" value="1"/>
</dbReference>
<evidence type="ECO:0000313" key="2">
    <source>
        <dbReference type="Proteomes" id="UP001157946"/>
    </source>
</evidence>
<comment type="caution">
    <text evidence="1">The sequence shown here is derived from an EMBL/GenBank/DDBJ whole genome shotgun (WGS) entry which is preliminary data.</text>
</comment>
<sequence>MNKSAYIKLVKGSAQTDVTLADVKELLVRYQHMTSLTGQQLDWDYQAAAFPYTIEEQEQDGVPYLVLKGTETHLYRGLVIGVSQEEDSGIPYVQLVLPEQATHGDLAKGNEFSKYIAKQLKGELHLFNGRIIYYNPRK</sequence>
<organism evidence="1 2">
    <name type="scientific">Laceyella tengchongensis</name>
    <dbReference type="NCBI Taxonomy" id="574699"/>
    <lineage>
        <taxon>Bacteria</taxon>
        <taxon>Bacillati</taxon>
        <taxon>Bacillota</taxon>
        <taxon>Bacilli</taxon>
        <taxon>Bacillales</taxon>
        <taxon>Thermoactinomycetaceae</taxon>
        <taxon>Laceyella</taxon>
    </lineage>
</organism>
<dbReference type="AlphaFoldDB" id="A0AA46AEA6"/>
<dbReference type="InterPro" id="IPR015062">
    <property type="entry name" value="DUF1885"/>
</dbReference>
<dbReference type="Pfam" id="PF08968">
    <property type="entry name" value="DUF1885"/>
    <property type="match status" value="1"/>
</dbReference>
<name>A0AA46AEA6_9BACL</name>
<dbReference type="RefSeq" id="WP_102992896.1">
    <property type="nucleotide sequence ID" value="NZ_FXTU01000002.1"/>
</dbReference>
<protein>
    <recommendedName>
        <fullName evidence="3">DUF1885 domain-containing protein</fullName>
    </recommendedName>
</protein>
<keyword evidence="2" id="KW-1185">Reference proteome</keyword>
<gene>
    <name evidence="1" type="ORF">SAMN06265361_102266</name>
</gene>
<reference evidence="1" key="1">
    <citation type="submission" date="2017-05" db="EMBL/GenBank/DDBJ databases">
        <authorList>
            <person name="Varghese N."/>
            <person name="Submissions S."/>
        </authorList>
    </citation>
    <scope>NUCLEOTIDE SEQUENCE</scope>
    <source>
        <strain evidence="1">DSM 45262</strain>
    </source>
</reference>
<proteinExistence type="predicted"/>
<evidence type="ECO:0000313" key="1">
    <source>
        <dbReference type="EMBL" id="SMP11535.1"/>
    </source>
</evidence>
<dbReference type="Gene3D" id="1.20.5.850">
    <property type="entry name" value="Rbstp2229 protein"/>
    <property type="match status" value="1"/>
</dbReference>
<dbReference type="InterPro" id="IPR036294">
    <property type="entry name" value="Rbstp2229-like_sf"/>
</dbReference>
<evidence type="ECO:0008006" key="3">
    <source>
        <dbReference type="Google" id="ProtNLM"/>
    </source>
</evidence>